<evidence type="ECO:0000259" key="4">
    <source>
        <dbReference type="PROSITE" id="PS51000"/>
    </source>
</evidence>
<dbReference type="EMBL" id="SLUI01000020">
    <property type="protein sequence ID" value="TCL32729.1"/>
    <property type="molecule type" value="Genomic_DNA"/>
</dbReference>
<keyword evidence="3" id="KW-0804">Transcription</keyword>
<dbReference type="GO" id="GO:0003677">
    <property type="term" value="F:DNA binding"/>
    <property type="evidence" value="ECO:0007669"/>
    <property type="project" value="UniProtKB-KW"/>
</dbReference>
<dbReference type="GO" id="GO:0003700">
    <property type="term" value="F:DNA-binding transcription factor activity"/>
    <property type="evidence" value="ECO:0007669"/>
    <property type="project" value="InterPro"/>
</dbReference>
<dbReference type="RefSeq" id="WP_132083312.1">
    <property type="nucleotide sequence ID" value="NZ_DALYTA010000006.1"/>
</dbReference>
<dbReference type="PANTHER" id="PTHR30363:SF60">
    <property type="entry name" value="HTH-TYPE TRANSCRIPTIONAL REGULATOR IOLR"/>
    <property type="match status" value="1"/>
</dbReference>
<feature type="domain" description="HTH deoR-type" evidence="4">
    <location>
        <begin position="2"/>
        <end position="57"/>
    </location>
</feature>
<reference evidence="5 6" key="1">
    <citation type="submission" date="2019-03" db="EMBL/GenBank/DDBJ databases">
        <title>Genomic Encyclopedia of Type Strains, Phase IV (KMG-IV): sequencing the most valuable type-strain genomes for metagenomic binning, comparative biology and taxonomic classification.</title>
        <authorList>
            <person name="Goeker M."/>
        </authorList>
    </citation>
    <scope>NUCLEOTIDE SEQUENCE [LARGE SCALE GENOMIC DNA]</scope>
    <source>
        <strain evidence="5 6">DSM 15969</strain>
    </source>
</reference>
<dbReference type="InterPro" id="IPR014036">
    <property type="entry name" value="DeoR-like_C"/>
</dbReference>
<sequence length="251" mass="28309">MKENRIQELKNYIIANERASLDDLCTLFNVSKNTMRRDINELEKQSIIKKVYGGIVLNDKKTTEPFESREEKNITSKQVIAKLASQFVQDGDIIYIDSGTTTMHMIPHLAEVRNLTIITNNLNVIMGSLPYPNLNVLCTGGVLFRTTNSFVDMDAVNSLKKFNISKAFMASTGISITKGITNSSSFEYDIKRYMVEHCDTVVVLADATKLGRVSLTTYCELKDIHVFITNELPGDEFVDFFESNNIQLITP</sequence>
<dbReference type="Gene3D" id="1.10.10.10">
    <property type="entry name" value="Winged helix-like DNA-binding domain superfamily/Winged helix DNA-binding domain"/>
    <property type="match status" value="1"/>
</dbReference>
<gene>
    <name evidence="5" type="ORF">EV210_12049</name>
</gene>
<evidence type="ECO:0000313" key="6">
    <source>
        <dbReference type="Proteomes" id="UP000295063"/>
    </source>
</evidence>
<evidence type="ECO:0000256" key="2">
    <source>
        <dbReference type="ARBA" id="ARBA00023125"/>
    </source>
</evidence>
<dbReference type="SUPFAM" id="SSF46785">
    <property type="entry name" value="Winged helix' DNA-binding domain"/>
    <property type="match status" value="1"/>
</dbReference>
<dbReference type="Pfam" id="PF08220">
    <property type="entry name" value="HTH_DeoR"/>
    <property type="match status" value="1"/>
</dbReference>
<organism evidence="5 6">
    <name type="scientific">Anaerospora hongkongensis</name>
    <dbReference type="NCBI Taxonomy" id="244830"/>
    <lineage>
        <taxon>Bacteria</taxon>
        <taxon>Bacillati</taxon>
        <taxon>Bacillota</taxon>
        <taxon>Negativicutes</taxon>
        <taxon>Selenomonadales</taxon>
        <taxon>Sporomusaceae</taxon>
        <taxon>Anaerospora</taxon>
    </lineage>
</organism>
<dbReference type="PANTHER" id="PTHR30363">
    <property type="entry name" value="HTH-TYPE TRANSCRIPTIONAL REGULATOR SRLR-RELATED"/>
    <property type="match status" value="1"/>
</dbReference>
<dbReference type="InterPro" id="IPR036388">
    <property type="entry name" value="WH-like_DNA-bd_sf"/>
</dbReference>
<dbReference type="SUPFAM" id="SSF100950">
    <property type="entry name" value="NagB/RpiA/CoA transferase-like"/>
    <property type="match status" value="1"/>
</dbReference>
<dbReference type="Pfam" id="PF00455">
    <property type="entry name" value="DeoRC"/>
    <property type="match status" value="1"/>
</dbReference>
<accession>A0A4R1PXV7</accession>
<dbReference type="PRINTS" id="PR00037">
    <property type="entry name" value="HTHLACR"/>
</dbReference>
<dbReference type="InterPro" id="IPR018356">
    <property type="entry name" value="Tscrpt_reg_HTH_DeoR_CS"/>
</dbReference>
<dbReference type="AlphaFoldDB" id="A0A4R1PXV7"/>
<comment type="caution">
    <text evidence="5">The sequence shown here is derived from an EMBL/GenBank/DDBJ whole genome shotgun (WGS) entry which is preliminary data.</text>
</comment>
<protein>
    <submittedName>
        <fullName evidence="5">DeoR family transcriptional regulator</fullName>
    </submittedName>
</protein>
<keyword evidence="1" id="KW-0805">Transcription regulation</keyword>
<dbReference type="InterPro" id="IPR036390">
    <property type="entry name" value="WH_DNA-bd_sf"/>
</dbReference>
<dbReference type="InterPro" id="IPR037171">
    <property type="entry name" value="NagB/RpiA_transferase-like"/>
</dbReference>
<evidence type="ECO:0000256" key="3">
    <source>
        <dbReference type="ARBA" id="ARBA00023163"/>
    </source>
</evidence>
<dbReference type="Gene3D" id="3.40.50.1360">
    <property type="match status" value="1"/>
</dbReference>
<dbReference type="InterPro" id="IPR001034">
    <property type="entry name" value="DeoR_HTH"/>
</dbReference>
<dbReference type="InterPro" id="IPR050313">
    <property type="entry name" value="Carb_Metab_HTH_regulators"/>
</dbReference>
<keyword evidence="6" id="KW-1185">Reference proteome</keyword>
<evidence type="ECO:0000256" key="1">
    <source>
        <dbReference type="ARBA" id="ARBA00023015"/>
    </source>
</evidence>
<dbReference type="PROSITE" id="PS00894">
    <property type="entry name" value="HTH_DEOR_1"/>
    <property type="match status" value="1"/>
</dbReference>
<dbReference type="Proteomes" id="UP000295063">
    <property type="component" value="Unassembled WGS sequence"/>
</dbReference>
<dbReference type="OrthoDB" id="9797223at2"/>
<proteinExistence type="predicted"/>
<evidence type="ECO:0000313" key="5">
    <source>
        <dbReference type="EMBL" id="TCL32729.1"/>
    </source>
</evidence>
<dbReference type="SMART" id="SM01134">
    <property type="entry name" value="DeoRC"/>
    <property type="match status" value="1"/>
</dbReference>
<dbReference type="SMART" id="SM00420">
    <property type="entry name" value="HTH_DEOR"/>
    <property type="match status" value="1"/>
</dbReference>
<dbReference type="PROSITE" id="PS51000">
    <property type="entry name" value="HTH_DEOR_2"/>
    <property type="match status" value="1"/>
</dbReference>
<name>A0A4R1PXV7_9FIRM</name>
<keyword evidence="2" id="KW-0238">DNA-binding</keyword>